<dbReference type="Pfam" id="PF00196">
    <property type="entry name" value="GerE"/>
    <property type="match status" value="1"/>
</dbReference>
<evidence type="ECO:0000256" key="1">
    <source>
        <dbReference type="ARBA" id="ARBA00023015"/>
    </source>
</evidence>
<dbReference type="SUPFAM" id="SSF46894">
    <property type="entry name" value="C-terminal effector domain of the bipartite response regulators"/>
    <property type="match status" value="1"/>
</dbReference>
<organism evidence="5 6">
    <name type="scientific">Gordonia iterans</name>
    <dbReference type="NCBI Taxonomy" id="1004901"/>
    <lineage>
        <taxon>Bacteria</taxon>
        <taxon>Bacillati</taxon>
        <taxon>Actinomycetota</taxon>
        <taxon>Actinomycetes</taxon>
        <taxon>Mycobacteriales</taxon>
        <taxon>Gordoniaceae</taxon>
        <taxon>Gordonia</taxon>
    </lineage>
</organism>
<dbReference type="OrthoDB" id="3197423at2"/>
<dbReference type="GO" id="GO:0006355">
    <property type="term" value="P:regulation of DNA-templated transcription"/>
    <property type="evidence" value="ECO:0007669"/>
    <property type="project" value="InterPro"/>
</dbReference>
<dbReference type="PRINTS" id="PR00038">
    <property type="entry name" value="HTHLUXR"/>
</dbReference>
<reference evidence="5 6" key="1">
    <citation type="submission" date="2018-03" db="EMBL/GenBank/DDBJ databases">
        <title>Characteristics and genome of n-alkane degrading marine bacteria Gordonia iterans isolated from crude oil contaminated in Tae-an, South Korea.</title>
        <authorList>
            <person name="Lee S.-S."/>
            <person name="Kim H."/>
        </authorList>
    </citation>
    <scope>NUCLEOTIDE SEQUENCE [LARGE SCALE GENOMIC DNA]</scope>
    <source>
        <strain evidence="5 6">Co17</strain>
    </source>
</reference>
<evidence type="ECO:0000313" key="5">
    <source>
        <dbReference type="EMBL" id="AVM00289.1"/>
    </source>
</evidence>
<feature type="domain" description="HTH luxR-type" evidence="4">
    <location>
        <begin position="800"/>
        <end position="865"/>
    </location>
</feature>
<dbReference type="AlphaFoldDB" id="A0A2S0KF38"/>
<evidence type="ECO:0000256" key="3">
    <source>
        <dbReference type="ARBA" id="ARBA00023163"/>
    </source>
</evidence>
<sequence length="868" mass="92154">MTGVDEAGIRSAQVLKRVGMERDLPVQGCVLTGRSRSGKTTALAALRDRIVGPVIEISGLRKTAGLVFGHLLSEFVPEESGDSRFAIWLRWAVADEIQERAVTALFIDDADQLDADAASIVHSLVVHDAVPVYLAVAVDGGPSIPPVLRSLWKDGYLPRIDLAPIGDTEVRDYLEQVVGAPVTVRDIDAFTRWSRGDPGVLVDLVASSMVTSQWQVINGVAILADRPVPPPDLVETLAASVEMMPPEILSVVEAFGAAIPVIGGRMLDWLPLPPMVELAGMDALLEAERCGVIIADSTRVRLTVPFLADVVAARTPALRRAQLAGELARAIEKASDRSSEARGAEALTLTGLLTRSSLGRPSAAERRAAVRGALRLGDAAAARTLAALSTAPDSARDPELAALATWALVHLNDNEAIYGMLGEWGEDPLPAWRGLADFFVEFAERRAVGSREFLARHDSAHGGLLGSVAEWMIRDRLSGAWFGVLVAEAAVLTGRCREARALLDTARPAAEDDGLLIFHLVLVDERLEKLVAGSASASGLAEKERRSNVWRSDQVCASADFTCGVAHAGAGRFGEAVRELRDCAPFLARTRLADWPSRLIRRVEAMTGAGPSRSEGDGAVGNGVESAEAEAAEAIPVDPYDLITAAERGLDRAWALAAAGEAGSAVDLLLGAGERMVDTAPALAVEQLETAARFLVPGATAESRRLAGLADTVEQQMEPVSRVQLLAEYARAILEVDGEGLDVVADKFRCRGELPVAADTLVQAAAAHRVDGRTDAALASASAAHKLVSEVGGLATPMQRVVVAPVLTRREQEIVSLAAESLTNAQIAERLQLSVRTVEGHLLRACGKFGVRDRRALAECWRDLGSSV</sequence>
<dbReference type="Proteomes" id="UP000239814">
    <property type="component" value="Chromosome"/>
</dbReference>
<dbReference type="KEGG" id="git:C6V83_08410"/>
<dbReference type="InterPro" id="IPR016032">
    <property type="entry name" value="Sig_transdc_resp-reg_C-effctor"/>
</dbReference>
<evidence type="ECO:0000259" key="4">
    <source>
        <dbReference type="PROSITE" id="PS50043"/>
    </source>
</evidence>
<dbReference type="PANTHER" id="PTHR43214">
    <property type="entry name" value="TWO-COMPONENT RESPONSE REGULATOR"/>
    <property type="match status" value="1"/>
</dbReference>
<keyword evidence="6" id="KW-1185">Reference proteome</keyword>
<dbReference type="InterPro" id="IPR039420">
    <property type="entry name" value="WalR-like"/>
</dbReference>
<dbReference type="GO" id="GO:0003677">
    <property type="term" value="F:DNA binding"/>
    <property type="evidence" value="ECO:0007669"/>
    <property type="project" value="UniProtKB-KW"/>
</dbReference>
<dbReference type="EMBL" id="CP027433">
    <property type="protein sequence ID" value="AVM00289.1"/>
    <property type="molecule type" value="Genomic_DNA"/>
</dbReference>
<dbReference type="PROSITE" id="PS50043">
    <property type="entry name" value="HTH_LUXR_2"/>
    <property type="match status" value="1"/>
</dbReference>
<dbReference type="SUPFAM" id="SSF52540">
    <property type="entry name" value="P-loop containing nucleoside triphosphate hydrolases"/>
    <property type="match status" value="1"/>
</dbReference>
<gene>
    <name evidence="5" type="ORF">C6V83_08410</name>
</gene>
<dbReference type="InterPro" id="IPR000792">
    <property type="entry name" value="Tscrpt_reg_LuxR_C"/>
</dbReference>
<dbReference type="InterPro" id="IPR036388">
    <property type="entry name" value="WH-like_DNA-bd_sf"/>
</dbReference>
<keyword evidence="1" id="KW-0805">Transcription regulation</keyword>
<evidence type="ECO:0000313" key="6">
    <source>
        <dbReference type="Proteomes" id="UP000239814"/>
    </source>
</evidence>
<proteinExistence type="predicted"/>
<protein>
    <recommendedName>
        <fullName evidence="4">HTH luxR-type domain-containing protein</fullName>
    </recommendedName>
</protein>
<dbReference type="SMART" id="SM00421">
    <property type="entry name" value="HTH_LUXR"/>
    <property type="match status" value="1"/>
</dbReference>
<name>A0A2S0KF38_9ACTN</name>
<dbReference type="PANTHER" id="PTHR43214:SF24">
    <property type="entry name" value="TRANSCRIPTIONAL REGULATORY PROTEIN NARL-RELATED"/>
    <property type="match status" value="1"/>
</dbReference>
<keyword evidence="3" id="KW-0804">Transcription</keyword>
<keyword evidence="2" id="KW-0238">DNA-binding</keyword>
<dbReference type="Gene3D" id="1.10.10.10">
    <property type="entry name" value="Winged helix-like DNA-binding domain superfamily/Winged helix DNA-binding domain"/>
    <property type="match status" value="1"/>
</dbReference>
<dbReference type="InterPro" id="IPR027417">
    <property type="entry name" value="P-loop_NTPase"/>
</dbReference>
<accession>A0A2S0KF38</accession>
<dbReference type="CDD" id="cd06170">
    <property type="entry name" value="LuxR_C_like"/>
    <property type="match status" value="1"/>
</dbReference>
<evidence type="ECO:0000256" key="2">
    <source>
        <dbReference type="ARBA" id="ARBA00023125"/>
    </source>
</evidence>
<dbReference type="RefSeq" id="WP_105942017.1">
    <property type="nucleotide sequence ID" value="NZ_CP027433.1"/>
</dbReference>